<keyword evidence="7" id="KW-0238">DNA-binding</keyword>
<dbReference type="InterPro" id="IPR051552">
    <property type="entry name" value="HptR"/>
</dbReference>
<sequence length="539" mass="62125">MTTGADREGTDLKLLVVEDELYAREALVRKIRQYDTAGDFQILEASNGKEGFGLYRQEQPELVITDIRMPGMDGLELLENIRQLGQKTQVVILSAYSEFAYAQKAIQYGVSDYLLKPVSDEALENCLDKFMQRHKKERGEALITGKDMVTRLLAAGIREENTTGFVERSMFRKIFPSWQIVAVYFERGRPEKEEFLAEIEKIYGSSFWTRARFLELKTDFWILLFTAEQENVFLLRKIRSRISREEDKVYMGVSRIHRSENEVHDAYQEALNALKTKVYTEETLLFAETAEPDTAAEYYLRAEKEEQLRSALAKGREKTACSVIEEAFQEIKQAGRIKISCLEQVYYHILLSCQQEIGIEKEDYGLAGMSAGILKFRSPEEIRDYLCRVAGEICRLKRNEKEESHTEIVKRMTDYAEQHYFENVTVKDLAEHVLYMNPDYLSHIFAEKKGINFSTYLQQVRIEHAKELLEKGTCSVTETALLVGYNDVSRFIRVFKQETGMTPKKYCSLKEEDGDESGGKRSAGDDAEELDKRKGKSAL</sequence>
<dbReference type="PROSITE" id="PS50110">
    <property type="entry name" value="RESPONSE_REGULATORY"/>
    <property type="match status" value="1"/>
</dbReference>
<dbReference type="PANTHER" id="PTHR42713:SF3">
    <property type="entry name" value="TRANSCRIPTIONAL REGULATORY PROTEIN HPTR"/>
    <property type="match status" value="1"/>
</dbReference>
<evidence type="ECO:0000256" key="5">
    <source>
        <dbReference type="ARBA" id="ARBA00023012"/>
    </source>
</evidence>
<dbReference type="eggNOG" id="COG4753">
    <property type="taxonomic scope" value="Bacteria"/>
</dbReference>
<dbReference type="Pfam" id="PF17853">
    <property type="entry name" value="GGDEF_2"/>
    <property type="match status" value="1"/>
</dbReference>
<protein>
    <recommendedName>
        <fullName evidence="2">Stage 0 sporulation protein A homolog</fullName>
    </recommendedName>
</protein>
<keyword evidence="3" id="KW-0963">Cytoplasm</keyword>
<keyword evidence="15" id="KW-1185">Reference proteome</keyword>
<evidence type="ECO:0000313" key="15">
    <source>
        <dbReference type="Proteomes" id="UP000005561"/>
    </source>
</evidence>
<dbReference type="InterPro" id="IPR041522">
    <property type="entry name" value="CdaR_GGDEF"/>
</dbReference>
<evidence type="ECO:0000256" key="6">
    <source>
        <dbReference type="ARBA" id="ARBA00023015"/>
    </source>
</evidence>
<evidence type="ECO:0000256" key="10">
    <source>
        <dbReference type="PROSITE-ProRule" id="PRU00169"/>
    </source>
</evidence>
<keyword evidence="6" id="KW-0805">Transcription regulation</keyword>
<dbReference type="PANTHER" id="PTHR42713">
    <property type="entry name" value="HISTIDINE KINASE-RELATED"/>
    <property type="match status" value="1"/>
</dbReference>
<keyword evidence="4 10" id="KW-0597">Phosphoprotein</keyword>
<dbReference type="GO" id="GO:0043565">
    <property type="term" value="F:sequence-specific DNA binding"/>
    <property type="evidence" value="ECO:0007669"/>
    <property type="project" value="InterPro"/>
</dbReference>
<dbReference type="PROSITE" id="PS00041">
    <property type="entry name" value="HTH_ARAC_FAMILY_1"/>
    <property type="match status" value="1"/>
</dbReference>
<dbReference type="AlphaFoldDB" id="C6L8Z1"/>
<dbReference type="GO" id="GO:0005737">
    <property type="term" value="C:cytoplasm"/>
    <property type="evidence" value="ECO:0007669"/>
    <property type="project" value="UniProtKB-SubCell"/>
</dbReference>
<dbReference type="STRING" id="168384.SAMN05660368_01708"/>
<dbReference type="PROSITE" id="PS01124">
    <property type="entry name" value="HTH_ARAC_FAMILY_2"/>
    <property type="match status" value="1"/>
</dbReference>
<comment type="subcellular location">
    <subcellularLocation>
        <location evidence="1">Cytoplasm</location>
    </subcellularLocation>
</comment>
<evidence type="ECO:0000259" key="12">
    <source>
        <dbReference type="PROSITE" id="PS01124"/>
    </source>
</evidence>
<feature type="domain" description="HTH araC/xylS-type" evidence="12">
    <location>
        <begin position="410"/>
        <end position="509"/>
    </location>
</feature>
<evidence type="ECO:0000256" key="1">
    <source>
        <dbReference type="ARBA" id="ARBA00004496"/>
    </source>
</evidence>
<dbReference type="Gene3D" id="1.10.10.60">
    <property type="entry name" value="Homeodomain-like"/>
    <property type="match status" value="2"/>
</dbReference>
<dbReference type="SMART" id="SM00342">
    <property type="entry name" value="HTH_ARAC"/>
    <property type="match status" value="1"/>
</dbReference>
<keyword evidence="5" id="KW-0902">Two-component regulatory system</keyword>
<dbReference type="eggNOG" id="COG2207">
    <property type="taxonomic scope" value="Bacteria"/>
</dbReference>
<evidence type="ECO:0000256" key="3">
    <source>
        <dbReference type="ARBA" id="ARBA00022490"/>
    </source>
</evidence>
<evidence type="ECO:0000313" key="14">
    <source>
        <dbReference type="EMBL" id="EET62730.1"/>
    </source>
</evidence>
<feature type="modified residue" description="4-aspartylphosphate" evidence="10">
    <location>
        <position position="66"/>
    </location>
</feature>
<dbReference type="InterPro" id="IPR009057">
    <property type="entry name" value="Homeodomain-like_sf"/>
</dbReference>
<evidence type="ECO:0000259" key="13">
    <source>
        <dbReference type="PROSITE" id="PS50110"/>
    </source>
</evidence>
<accession>C6L8Z1</accession>
<reference evidence="14" key="1">
    <citation type="submission" date="2009-07" db="EMBL/GenBank/DDBJ databases">
        <authorList>
            <person name="Weinstock G."/>
            <person name="Sodergren E."/>
            <person name="Clifton S."/>
            <person name="Fulton L."/>
            <person name="Fulton B."/>
            <person name="Courtney L."/>
            <person name="Fronick C."/>
            <person name="Harrison M."/>
            <person name="Strong C."/>
            <person name="Farmer C."/>
            <person name="Delahaunty K."/>
            <person name="Markovic C."/>
            <person name="Hall O."/>
            <person name="Minx P."/>
            <person name="Tomlinson C."/>
            <person name="Mitreva M."/>
            <person name="Nelson J."/>
            <person name="Hou S."/>
            <person name="Wollam A."/>
            <person name="Pepin K.H."/>
            <person name="Johnson M."/>
            <person name="Bhonagiri V."/>
            <person name="Nash W.E."/>
            <person name="Warren W."/>
            <person name="Chinwalla A."/>
            <person name="Mardis E.R."/>
            <person name="Wilson R.K."/>
        </authorList>
    </citation>
    <scope>NUCLEOTIDE SEQUENCE [LARGE SCALE GENOMIC DNA]</scope>
    <source>
        <strain evidence="14">DSM 14469</strain>
    </source>
</reference>
<proteinExistence type="predicted"/>
<evidence type="ECO:0000256" key="9">
    <source>
        <dbReference type="ARBA" id="ARBA00024867"/>
    </source>
</evidence>
<dbReference type="SUPFAM" id="SSF46689">
    <property type="entry name" value="Homeodomain-like"/>
    <property type="match status" value="2"/>
</dbReference>
<dbReference type="InterPro" id="IPR001789">
    <property type="entry name" value="Sig_transdc_resp-reg_receiver"/>
</dbReference>
<dbReference type="InterPro" id="IPR020449">
    <property type="entry name" value="Tscrpt_reg_AraC-type_HTH"/>
</dbReference>
<evidence type="ECO:0000256" key="7">
    <source>
        <dbReference type="ARBA" id="ARBA00023125"/>
    </source>
</evidence>
<keyword evidence="8" id="KW-0804">Transcription</keyword>
<dbReference type="Pfam" id="PF12833">
    <property type="entry name" value="HTH_18"/>
    <property type="match status" value="1"/>
</dbReference>
<evidence type="ECO:0000256" key="8">
    <source>
        <dbReference type="ARBA" id="ARBA00023163"/>
    </source>
</evidence>
<dbReference type="GO" id="GO:0000160">
    <property type="term" value="P:phosphorelay signal transduction system"/>
    <property type="evidence" value="ECO:0007669"/>
    <property type="project" value="UniProtKB-KW"/>
</dbReference>
<dbReference type="InterPro" id="IPR018062">
    <property type="entry name" value="HTH_AraC-typ_CS"/>
</dbReference>
<dbReference type="InterPro" id="IPR018060">
    <property type="entry name" value="HTH_AraC"/>
</dbReference>
<name>C6L8Z1_9FIRM</name>
<comment type="function">
    <text evidence="9">May play the central regulatory role in sporulation. It may be an element of the effector pathway responsible for the activation of sporulation genes in response to nutritional stress. Spo0A may act in concert with spo0H (a sigma factor) to control the expression of some genes that are critical to the sporulation process.</text>
</comment>
<dbReference type="GO" id="GO:0003700">
    <property type="term" value="F:DNA-binding transcription factor activity"/>
    <property type="evidence" value="ECO:0007669"/>
    <property type="project" value="InterPro"/>
</dbReference>
<organism evidence="14 15">
    <name type="scientific">Marvinbryantia formatexigens DSM 14469</name>
    <dbReference type="NCBI Taxonomy" id="478749"/>
    <lineage>
        <taxon>Bacteria</taxon>
        <taxon>Bacillati</taxon>
        <taxon>Bacillota</taxon>
        <taxon>Clostridia</taxon>
        <taxon>Lachnospirales</taxon>
        <taxon>Lachnospiraceae</taxon>
        <taxon>Marvinbryantia</taxon>
    </lineage>
</organism>
<evidence type="ECO:0000256" key="11">
    <source>
        <dbReference type="SAM" id="MobiDB-lite"/>
    </source>
</evidence>
<evidence type="ECO:0000256" key="4">
    <source>
        <dbReference type="ARBA" id="ARBA00022553"/>
    </source>
</evidence>
<dbReference type="Pfam" id="PF00072">
    <property type="entry name" value="Response_reg"/>
    <property type="match status" value="1"/>
</dbReference>
<comment type="caution">
    <text evidence="14">The sequence shown here is derived from an EMBL/GenBank/DDBJ whole genome shotgun (WGS) entry which is preliminary data.</text>
</comment>
<dbReference type="PRINTS" id="PR00032">
    <property type="entry name" value="HTHARAC"/>
</dbReference>
<dbReference type="InterPro" id="IPR011006">
    <property type="entry name" value="CheY-like_superfamily"/>
</dbReference>
<dbReference type="SUPFAM" id="SSF52172">
    <property type="entry name" value="CheY-like"/>
    <property type="match status" value="1"/>
</dbReference>
<evidence type="ECO:0000256" key="2">
    <source>
        <dbReference type="ARBA" id="ARBA00018672"/>
    </source>
</evidence>
<dbReference type="Proteomes" id="UP000005561">
    <property type="component" value="Unassembled WGS sequence"/>
</dbReference>
<dbReference type="SMART" id="SM00448">
    <property type="entry name" value="REC"/>
    <property type="match status" value="1"/>
</dbReference>
<feature type="domain" description="Response regulatory" evidence="13">
    <location>
        <begin position="13"/>
        <end position="131"/>
    </location>
</feature>
<dbReference type="EMBL" id="ACCL02000001">
    <property type="protein sequence ID" value="EET62730.1"/>
    <property type="molecule type" value="Genomic_DNA"/>
</dbReference>
<feature type="region of interest" description="Disordered" evidence="11">
    <location>
        <begin position="507"/>
        <end position="539"/>
    </location>
</feature>
<gene>
    <name evidence="14" type="ORF">BRYFOR_05080</name>
</gene>
<dbReference type="Gene3D" id="3.40.50.2300">
    <property type="match status" value="1"/>
</dbReference>
<dbReference type="CDD" id="cd17536">
    <property type="entry name" value="REC_YesN-like"/>
    <property type="match status" value="1"/>
</dbReference>